<dbReference type="EMBL" id="LSRX01000221">
    <property type="protein sequence ID" value="OLQ03977.1"/>
    <property type="molecule type" value="Genomic_DNA"/>
</dbReference>
<evidence type="ECO:0000256" key="4">
    <source>
        <dbReference type="SAM" id="SignalP"/>
    </source>
</evidence>
<keyword evidence="3" id="KW-0812">Transmembrane</keyword>
<proteinExistence type="predicted"/>
<evidence type="ECO:0000313" key="6">
    <source>
        <dbReference type="Proteomes" id="UP000186817"/>
    </source>
</evidence>
<keyword evidence="1" id="KW-0175">Coiled coil</keyword>
<feature type="coiled-coil region" evidence="1">
    <location>
        <begin position="326"/>
        <end position="375"/>
    </location>
</feature>
<protein>
    <submittedName>
        <fullName evidence="5">Uncharacterized protein</fullName>
    </submittedName>
</protein>
<keyword evidence="3" id="KW-1133">Transmembrane helix</keyword>
<feature type="region of interest" description="Disordered" evidence="2">
    <location>
        <begin position="382"/>
        <end position="402"/>
    </location>
</feature>
<organism evidence="5 6">
    <name type="scientific">Symbiodinium microadriaticum</name>
    <name type="common">Dinoflagellate</name>
    <name type="synonym">Zooxanthella microadriatica</name>
    <dbReference type="NCBI Taxonomy" id="2951"/>
    <lineage>
        <taxon>Eukaryota</taxon>
        <taxon>Sar</taxon>
        <taxon>Alveolata</taxon>
        <taxon>Dinophyceae</taxon>
        <taxon>Suessiales</taxon>
        <taxon>Symbiodiniaceae</taxon>
        <taxon>Symbiodinium</taxon>
    </lineage>
</organism>
<dbReference type="Proteomes" id="UP000186817">
    <property type="component" value="Unassembled WGS sequence"/>
</dbReference>
<evidence type="ECO:0000256" key="1">
    <source>
        <dbReference type="SAM" id="Coils"/>
    </source>
</evidence>
<dbReference type="AlphaFoldDB" id="A0A1Q9E988"/>
<name>A0A1Q9E988_SYMMI</name>
<dbReference type="OrthoDB" id="424146at2759"/>
<evidence type="ECO:0000313" key="5">
    <source>
        <dbReference type="EMBL" id="OLQ03977.1"/>
    </source>
</evidence>
<evidence type="ECO:0000256" key="3">
    <source>
        <dbReference type="SAM" id="Phobius"/>
    </source>
</evidence>
<feature type="signal peptide" evidence="4">
    <location>
        <begin position="1"/>
        <end position="28"/>
    </location>
</feature>
<feature type="transmembrane region" description="Helical" evidence="3">
    <location>
        <begin position="94"/>
        <end position="116"/>
    </location>
</feature>
<comment type="caution">
    <text evidence="5">The sequence shown here is derived from an EMBL/GenBank/DDBJ whole genome shotgun (WGS) entry which is preliminary data.</text>
</comment>
<sequence>MMRRSRFGTALALLGGLAALAWVAPSHGGPSRAPGRTSRRALNSATFGGMSEQEYLEYLKTSGVDMDDMSRDYTDNVGGLFEAFLPKGGVTPEYIGGIVGWGLLFTVLTAVAITLFEKYVLGKDVEIDWTGRSSKVGRILAGEDVSGIKGLGFKAENGMDPLANIGIKRNKEWIEEQKKRVKSMASATEIRSKEKDANAATIKEAQEAQQAVVEATTVLKEFQDSNGLSPSLLQAKKARQPEIFQSTYGGMLDEAKGVTGLLETIAADFARLEADTTAEEDSSEGEFKKFSLDYKMNKAEKESDLKHIKQTKVEHASQLATKGTELTTAEEELAAAKDYFSQLEDSCLKGGKAWKEKEAQRKEELESLKEVLLRLTDWALPGERRGGKEERGGGREKRGGGMPTLATYLPKMNCEMFQFFPVRASVDVWRDSDMNHF</sequence>
<accession>A0A1Q9E988</accession>
<gene>
    <name evidence="5" type="ORF">AK812_SmicGene13004</name>
</gene>
<feature type="chain" id="PRO_5010283287" evidence="4">
    <location>
        <begin position="29"/>
        <end position="437"/>
    </location>
</feature>
<evidence type="ECO:0000256" key="2">
    <source>
        <dbReference type="SAM" id="MobiDB-lite"/>
    </source>
</evidence>
<feature type="compositionally biased region" description="Basic and acidic residues" evidence="2">
    <location>
        <begin position="382"/>
        <end position="399"/>
    </location>
</feature>
<keyword evidence="3" id="KW-0472">Membrane</keyword>
<reference evidence="5 6" key="1">
    <citation type="submission" date="2016-02" db="EMBL/GenBank/DDBJ databases">
        <title>Genome analysis of coral dinoflagellate symbionts highlights evolutionary adaptations to a symbiotic lifestyle.</title>
        <authorList>
            <person name="Aranda M."/>
            <person name="Li Y."/>
            <person name="Liew Y.J."/>
            <person name="Baumgarten S."/>
            <person name="Simakov O."/>
            <person name="Wilson M."/>
            <person name="Piel J."/>
            <person name="Ashoor H."/>
            <person name="Bougouffa S."/>
            <person name="Bajic V.B."/>
            <person name="Ryu T."/>
            <person name="Ravasi T."/>
            <person name="Bayer T."/>
            <person name="Micklem G."/>
            <person name="Kim H."/>
            <person name="Bhak J."/>
            <person name="Lajeunesse T.C."/>
            <person name="Voolstra C.R."/>
        </authorList>
    </citation>
    <scope>NUCLEOTIDE SEQUENCE [LARGE SCALE GENOMIC DNA]</scope>
    <source>
        <strain evidence="5 6">CCMP2467</strain>
    </source>
</reference>
<keyword evidence="4" id="KW-0732">Signal</keyword>
<keyword evidence="6" id="KW-1185">Reference proteome</keyword>